<gene>
    <name evidence="2" type="ORF">NC653_027085</name>
</gene>
<name>A0AAD6M728_9ROSI</name>
<feature type="region of interest" description="Disordered" evidence="1">
    <location>
        <begin position="1"/>
        <end position="36"/>
    </location>
</feature>
<dbReference type="Proteomes" id="UP001164929">
    <property type="component" value="Chromosome 11"/>
</dbReference>
<protein>
    <submittedName>
        <fullName evidence="2">Uncharacterized protein</fullName>
    </submittedName>
</protein>
<evidence type="ECO:0000256" key="1">
    <source>
        <dbReference type="SAM" id="MobiDB-lite"/>
    </source>
</evidence>
<dbReference type="EMBL" id="JAQIZT010000011">
    <property type="protein sequence ID" value="KAJ6978812.1"/>
    <property type="molecule type" value="Genomic_DNA"/>
</dbReference>
<accession>A0AAD6M728</accession>
<organism evidence="2 3">
    <name type="scientific">Populus alba x Populus x berolinensis</name>
    <dbReference type="NCBI Taxonomy" id="444605"/>
    <lineage>
        <taxon>Eukaryota</taxon>
        <taxon>Viridiplantae</taxon>
        <taxon>Streptophyta</taxon>
        <taxon>Embryophyta</taxon>
        <taxon>Tracheophyta</taxon>
        <taxon>Spermatophyta</taxon>
        <taxon>Magnoliopsida</taxon>
        <taxon>eudicotyledons</taxon>
        <taxon>Gunneridae</taxon>
        <taxon>Pentapetalae</taxon>
        <taxon>rosids</taxon>
        <taxon>fabids</taxon>
        <taxon>Malpighiales</taxon>
        <taxon>Salicaceae</taxon>
        <taxon>Saliceae</taxon>
        <taxon>Populus</taxon>
    </lineage>
</organism>
<sequence length="36" mass="3974">MNSLSLPIMEPDSDQSTSKSKSLSANDMSITELYPR</sequence>
<reference evidence="2" key="1">
    <citation type="journal article" date="2023" name="Mol. Ecol. Resour.">
        <title>Chromosome-level genome assembly of a triploid poplar Populus alba 'Berolinensis'.</title>
        <authorList>
            <person name="Chen S."/>
            <person name="Yu Y."/>
            <person name="Wang X."/>
            <person name="Wang S."/>
            <person name="Zhang T."/>
            <person name="Zhou Y."/>
            <person name="He R."/>
            <person name="Meng N."/>
            <person name="Wang Y."/>
            <person name="Liu W."/>
            <person name="Liu Z."/>
            <person name="Liu J."/>
            <person name="Guo Q."/>
            <person name="Huang H."/>
            <person name="Sederoff R.R."/>
            <person name="Wang G."/>
            <person name="Qu G."/>
            <person name="Chen S."/>
        </authorList>
    </citation>
    <scope>NUCLEOTIDE SEQUENCE</scope>
    <source>
        <strain evidence="2">SC-2020</strain>
    </source>
</reference>
<dbReference type="AlphaFoldDB" id="A0AAD6M728"/>
<evidence type="ECO:0000313" key="2">
    <source>
        <dbReference type="EMBL" id="KAJ6978812.1"/>
    </source>
</evidence>
<comment type="caution">
    <text evidence="2">The sequence shown here is derived from an EMBL/GenBank/DDBJ whole genome shotgun (WGS) entry which is preliminary data.</text>
</comment>
<proteinExistence type="predicted"/>
<feature type="compositionally biased region" description="Low complexity" evidence="1">
    <location>
        <begin position="14"/>
        <end position="24"/>
    </location>
</feature>
<keyword evidence="3" id="KW-1185">Reference proteome</keyword>
<evidence type="ECO:0000313" key="3">
    <source>
        <dbReference type="Proteomes" id="UP001164929"/>
    </source>
</evidence>